<dbReference type="PROSITE" id="PS50005">
    <property type="entry name" value="TPR"/>
    <property type="match status" value="1"/>
</dbReference>
<dbReference type="InterPro" id="IPR011990">
    <property type="entry name" value="TPR-like_helical_dom_sf"/>
</dbReference>
<dbReference type="AlphaFoldDB" id="A0A369LDT3"/>
<organism evidence="2 3">
    <name type="scientific">Senegalimassilia anaerobia</name>
    <dbReference type="NCBI Taxonomy" id="1473216"/>
    <lineage>
        <taxon>Bacteria</taxon>
        <taxon>Bacillati</taxon>
        <taxon>Actinomycetota</taxon>
        <taxon>Coriobacteriia</taxon>
        <taxon>Coriobacteriales</taxon>
        <taxon>Coriobacteriaceae</taxon>
        <taxon>Senegalimassilia</taxon>
    </lineage>
</organism>
<dbReference type="Gene3D" id="1.25.40.10">
    <property type="entry name" value="Tetratricopeptide repeat domain"/>
    <property type="match status" value="1"/>
</dbReference>
<dbReference type="Proteomes" id="UP000253792">
    <property type="component" value="Unassembled WGS sequence"/>
</dbReference>
<protein>
    <submittedName>
        <fullName evidence="2">Uncharacterized protein</fullName>
    </submittedName>
</protein>
<dbReference type="SUPFAM" id="SSF48452">
    <property type="entry name" value="TPR-like"/>
    <property type="match status" value="1"/>
</dbReference>
<gene>
    <name evidence="2" type="ORF">C1880_04610</name>
</gene>
<proteinExistence type="predicted"/>
<dbReference type="STRING" id="1034345.GCA_000236865_00474"/>
<comment type="caution">
    <text evidence="2">The sequence shown here is derived from an EMBL/GenBank/DDBJ whole genome shotgun (WGS) entry which is preliminary data.</text>
</comment>
<dbReference type="OrthoDB" id="3237872at2"/>
<dbReference type="EMBL" id="PPTP01000003">
    <property type="protein sequence ID" value="RDB56168.1"/>
    <property type="molecule type" value="Genomic_DNA"/>
</dbReference>
<accession>A0A369LDT3</accession>
<evidence type="ECO:0000256" key="1">
    <source>
        <dbReference type="PROSITE-ProRule" id="PRU00339"/>
    </source>
</evidence>
<feature type="repeat" description="TPR" evidence="1">
    <location>
        <begin position="810"/>
        <end position="843"/>
    </location>
</feature>
<keyword evidence="1" id="KW-0802">TPR repeat</keyword>
<name>A0A369LDT3_9ACTN</name>
<dbReference type="InterPro" id="IPR019734">
    <property type="entry name" value="TPR_rpt"/>
</dbReference>
<dbReference type="RefSeq" id="WP_114620467.1">
    <property type="nucleotide sequence ID" value="NZ_DBEZZD010000096.1"/>
</dbReference>
<sequence>MQKVAGKEGLWRLEPHEKLLGVRCKVLRDAMPALADGTVFSGAFGVVGGRVMRPKPKSGGMYLVHLEGDSPSDRAMRIVAYLDRYGRVFACDEPQVAPPARTPDMEIARFNDVAQDAVKTAGYVYVHDGEGDAARCVAAYKGTADLYKVSDTWYRFGERKAMTYKEFMARTYFALCFRPAMGAPAVPSRGVMGVLDALGPEKPFEALRELAGQVQRALSDPQLEAPGAVRLLLENLEQAGLFAINERGVSDEAVRLVRSTKYAHLAYLVRNQEDADISDQELWGIEAALNRFILLCERMGDRADAAGLDECRQADAQLFVAVGEQDLPGGMPDGAPFGHEGGEWGVRCRLALAIEQLRLPVRVDVELAGDIGAGQAAFCLTMPPEGMVPGAAGGEQGAALPYVMRVGLLLADHAFATEPGIAQVKLMAFPLPDPQAPQDASAAGSLQPVPAVLGAPAASEQLRDSRETALFEVDLDRALYAERGGFKQAIAGDPRELLDAAGARYDVADAQVPRQRVMHPVFESWSADDQAGELPTWAQGPLGAKCERDLDIEYDTAYRRMAEGLADSLVEAQSATEAIAAVRRVQSAALEAKDERAVSACTRLMAALAEGSIDAADQNAVVGRFLGEDRCLVALGRAHSLAETDPAAAVEALIGAIAEAQLLDGFADGSQEAYRAFDSYSARVLYNVSRATQPVPIDGNPVDSGQGPAVDPTSGSVAVPDAVADAGKRVRVVPDSFYLCHLEVTHLLERSFERADEALRYGRAAVAMGPSCAMGYRVLGRAYMLQGDMGRAFDVLRAGLRVSLQPTDIALMYYQLGYVMWKRGSADAGVACYLKAVEASPSIAMQATAELRELVAETGASIPPAGGVEAALATEGVPCAPASETLDVIDAALSAACDAGLANVARSLLATRLRHRPDDALMGVLRSFGEPA</sequence>
<evidence type="ECO:0000313" key="2">
    <source>
        <dbReference type="EMBL" id="RDB56168.1"/>
    </source>
</evidence>
<keyword evidence="3" id="KW-1185">Reference proteome</keyword>
<reference evidence="2 3" key="1">
    <citation type="journal article" date="2018" name="Elife">
        <title>Discovery and characterization of a prevalent human gut bacterial enzyme sufficient for the inactivation of a family of plant toxins.</title>
        <authorList>
            <person name="Koppel N."/>
            <person name="Bisanz J.E."/>
            <person name="Pandelia M.E."/>
            <person name="Turnbaugh P.J."/>
            <person name="Balskus E.P."/>
        </authorList>
    </citation>
    <scope>NUCLEOTIDE SEQUENCE [LARGE SCALE GENOMIC DNA]</scope>
    <source>
        <strain evidence="3">anaerobia AP69FAA</strain>
    </source>
</reference>
<evidence type="ECO:0000313" key="3">
    <source>
        <dbReference type="Proteomes" id="UP000253792"/>
    </source>
</evidence>